<proteinExistence type="predicted"/>
<dbReference type="EMBL" id="CAICTM010000759">
    <property type="protein sequence ID" value="CAB9516095.1"/>
    <property type="molecule type" value="Genomic_DNA"/>
</dbReference>
<evidence type="ECO:0000256" key="1">
    <source>
        <dbReference type="SAM" id="MobiDB-lite"/>
    </source>
</evidence>
<dbReference type="AlphaFoldDB" id="A0A9N8ECN8"/>
<evidence type="ECO:0000259" key="2">
    <source>
        <dbReference type="Pfam" id="PF20179"/>
    </source>
</evidence>
<reference evidence="3" key="1">
    <citation type="submission" date="2020-06" db="EMBL/GenBank/DDBJ databases">
        <authorList>
            <consortium name="Plant Systems Biology data submission"/>
        </authorList>
    </citation>
    <scope>NUCLEOTIDE SEQUENCE</scope>
    <source>
        <strain evidence="3">D6</strain>
    </source>
</reference>
<accession>A0A9N8ECN8</accession>
<gene>
    <name evidence="3" type="ORF">SEMRO_760_G198390.1</name>
</gene>
<dbReference type="PANTHER" id="PTHR28069:SF2">
    <property type="entry name" value="GH20023P"/>
    <property type="match status" value="1"/>
</dbReference>
<feature type="region of interest" description="Disordered" evidence="1">
    <location>
        <begin position="106"/>
        <end position="128"/>
    </location>
</feature>
<comment type="caution">
    <text evidence="3">The sequence shown here is derived from an EMBL/GenBank/DDBJ whole genome shotgun (WGS) entry which is preliminary data.</text>
</comment>
<name>A0A9N8ECN8_9STRA</name>
<organism evidence="3 4">
    <name type="scientific">Seminavis robusta</name>
    <dbReference type="NCBI Taxonomy" id="568900"/>
    <lineage>
        <taxon>Eukaryota</taxon>
        <taxon>Sar</taxon>
        <taxon>Stramenopiles</taxon>
        <taxon>Ochrophyta</taxon>
        <taxon>Bacillariophyta</taxon>
        <taxon>Bacillariophyceae</taxon>
        <taxon>Bacillariophycidae</taxon>
        <taxon>Naviculales</taxon>
        <taxon>Naviculaceae</taxon>
        <taxon>Seminavis</taxon>
    </lineage>
</organism>
<feature type="region of interest" description="Disordered" evidence="1">
    <location>
        <begin position="376"/>
        <end position="405"/>
    </location>
</feature>
<protein>
    <recommendedName>
        <fullName evidence="2">Mitochondrial splicing suppressor 51-like C-terminal domain-containing protein</fullName>
    </recommendedName>
</protein>
<dbReference type="PANTHER" id="PTHR28069">
    <property type="entry name" value="GH20023P"/>
    <property type="match status" value="1"/>
</dbReference>
<dbReference type="Proteomes" id="UP001153069">
    <property type="component" value="Unassembled WGS sequence"/>
</dbReference>
<evidence type="ECO:0000313" key="4">
    <source>
        <dbReference type="Proteomes" id="UP001153069"/>
    </source>
</evidence>
<feature type="domain" description="Mitochondrial splicing suppressor 51-like C-terminal" evidence="2">
    <location>
        <begin position="141"/>
        <end position="309"/>
    </location>
</feature>
<dbReference type="OrthoDB" id="194537at2759"/>
<feature type="compositionally biased region" description="Polar residues" evidence="1">
    <location>
        <begin position="378"/>
        <end position="399"/>
    </location>
</feature>
<sequence>MDFLRSLGMEDLPEQQTRTMHLMARHPEFSLQLGFDACCACGEQFTSSTIVDCPQCQRVSYCSEACRKQDADAGMSCSGEEEESAMGHSSIICTLLRLCNHDEAVNEETKDDKTTQSQLEKDTTAKEAAMDRVRSEFESYPATLANVILQGPLYSIHNQHKNLVIHIIGASQDAEFWDSPCMMKQQQNVWNAYADALAELAETKRLDTIELLFVGPECPKQNVQETRKLKSAEGGTVGDLMVKSYHSEYTTELLQQEQLSKADIVVFHNPGFTCPDYDWTNALAAIPKGTPFLLTTNTELEGIADCQYLLDNDLIQQVPPMLAEIFGDEQVPSANPDDEKGPFFNENPFCGNRVRQSGTMANDLFVKNRWMLGGVLASKSQQPPNKRLVTESSRGNSKAKNPALI</sequence>
<evidence type="ECO:0000313" key="3">
    <source>
        <dbReference type="EMBL" id="CAB9516095.1"/>
    </source>
</evidence>
<keyword evidence="4" id="KW-1185">Reference proteome</keyword>
<dbReference type="InterPro" id="IPR046824">
    <property type="entry name" value="Mss51-like_C"/>
</dbReference>
<dbReference type="Pfam" id="PF20179">
    <property type="entry name" value="MSS51_C"/>
    <property type="match status" value="1"/>
</dbReference>